<reference evidence="2" key="1">
    <citation type="journal article" date="2019" name="Int. J. Syst. Evol. Microbiol.">
        <title>The Global Catalogue of Microorganisms (GCM) 10K type strain sequencing project: providing services to taxonomists for standard genome sequencing and annotation.</title>
        <authorList>
            <consortium name="The Broad Institute Genomics Platform"/>
            <consortium name="The Broad Institute Genome Sequencing Center for Infectious Disease"/>
            <person name="Wu L."/>
            <person name="Ma J."/>
        </authorList>
    </citation>
    <scope>NUCLEOTIDE SEQUENCE [LARGE SCALE GENOMIC DNA]</scope>
    <source>
        <strain evidence="2">JCM 15443</strain>
    </source>
</reference>
<organism evidence="1 2">
    <name type="scientific">Deinococcus aerophilus</name>
    <dbReference type="NCBI Taxonomy" id="522488"/>
    <lineage>
        <taxon>Bacteria</taxon>
        <taxon>Thermotogati</taxon>
        <taxon>Deinococcota</taxon>
        <taxon>Deinococci</taxon>
        <taxon>Deinococcales</taxon>
        <taxon>Deinococcaceae</taxon>
        <taxon>Deinococcus</taxon>
    </lineage>
</organism>
<dbReference type="EMBL" id="BMOM01000002">
    <property type="protein sequence ID" value="GGL98099.1"/>
    <property type="molecule type" value="Genomic_DNA"/>
</dbReference>
<evidence type="ECO:0000313" key="1">
    <source>
        <dbReference type="EMBL" id="GGL98099.1"/>
    </source>
</evidence>
<evidence type="ECO:0000313" key="2">
    <source>
        <dbReference type="Proteomes" id="UP000661918"/>
    </source>
</evidence>
<proteinExistence type="predicted"/>
<dbReference type="InterPro" id="IPR037079">
    <property type="entry name" value="AF2212/PG0164-like_sf"/>
</dbReference>
<dbReference type="SUPFAM" id="SSF141694">
    <property type="entry name" value="AF2212/PG0164-like"/>
    <property type="match status" value="1"/>
</dbReference>
<comment type="caution">
    <text evidence="1">The sequence shown here is derived from an EMBL/GenBank/DDBJ whole genome shotgun (WGS) entry which is preliminary data.</text>
</comment>
<name>A0ABQ2GJV4_9DEIO</name>
<dbReference type="Proteomes" id="UP000661918">
    <property type="component" value="Unassembled WGS sequence"/>
</dbReference>
<accession>A0ABQ2GJV4</accession>
<evidence type="ECO:0008006" key="3">
    <source>
        <dbReference type="Google" id="ProtNLM"/>
    </source>
</evidence>
<dbReference type="Gene3D" id="2.40.30.100">
    <property type="entry name" value="AF2212/PG0164-like"/>
    <property type="match status" value="1"/>
</dbReference>
<dbReference type="Pfam" id="PF13376">
    <property type="entry name" value="OmdA"/>
    <property type="match status" value="1"/>
</dbReference>
<protein>
    <recommendedName>
        <fullName evidence="3">DUF1905 domain-containing protein</fullName>
    </recommendedName>
</protein>
<dbReference type="RefSeq" id="WP_188900647.1">
    <property type="nucleotide sequence ID" value="NZ_BMOM01000002.1"/>
</dbReference>
<keyword evidence="2" id="KW-1185">Reference proteome</keyword>
<gene>
    <name evidence="1" type="ORF">GCM10010841_03080</name>
</gene>
<dbReference type="Pfam" id="PF08922">
    <property type="entry name" value="DUF1905"/>
    <property type="match status" value="1"/>
</dbReference>
<dbReference type="InterPro" id="IPR015018">
    <property type="entry name" value="DUF1905"/>
</dbReference>
<sequence>MPTFETVLKQERKAATGIEVPPHIVAELGAGKKPAVTVILNGYTYRSTVAVMGGRYMLPVSAEHRQGAGVQAGDQVSVTLHLDTEPREVTVPDDLQAALDGTPAALERFERLSYSQQRQHVLSVEGTKNPETRARRVAKAIQTLTADSG</sequence>